<dbReference type="InterPro" id="IPR058163">
    <property type="entry name" value="LysR-type_TF_proteobact-type"/>
</dbReference>
<dbReference type="InterPro" id="IPR036388">
    <property type="entry name" value="WH-like_DNA-bd_sf"/>
</dbReference>
<name>A0A2T3N3G3_9GAMM</name>
<dbReference type="InterPro" id="IPR036390">
    <property type="entry name" value="WH_DNA-bd_sf"/>
</dbReference>
<dbReference type="GO" id="GO:0043565">
    <property type="term" value="F:sequence-specific DNA binding"/>
    <property type="evidence" value="ECO:0007669"/>
    <property type="project" value="TreeGrafter"/>
</dbReference>
<evidence type="ECO:0000256" key="1">
    <source>
        <dbReference type="ARBA" id="ARBA00009437"/>
    </source>
</evidence>
<organism evidence="6 7">
    <name type="scientific">Photobacterium lipolyticum</name>
    <dbReference type="NCBI Taxonomy" id="266810"/>
    <lineage>
        <taxon>Bacteria</taxon>
        <taxon>Pseudomonadati</taxon>
        <taxon>Pseudomonadota</taxon>
        <taxon>Gammaproteobacteria</taxon>
        <taxon>Vibrionales</taxon>
        <taxon>Vibrionaceae</taxon>
        <taxon>Photobacterium</taxon>
    </lineage>
</organism>
<dbReference type="InterPro" id="IPR005119">
    <property type="entry name" value="LysR_subst-bd"/>
</dbReference>
<keyword evidence="4" id="KW-0804">Transcription</keyword>
<comment type="caution">
    <text evidence="6">The sequence shown here is derived from an EMBL/GenBank/DDBJ whole genome shotgun (WGS) entry which is preliminary data.</text>
</comment>
<evidence type="ECO:0000256" key="2">
    <source>
        <dbReference type="ARBA" id="ARBA00023015"/>
    </source>
</evidence>
<dbReference type="PANTHER" id="PTHR30537:SF68">
    <property type="entry name" value="TRANSCRIPTIONAL REGULATOR-RELATED"/>
    <property type="match status" value="1"/>
</dbReference>
<dbReference type="Pfam" id="PF00126">
    <property type="entry name" value="HTH_1"/>
    <property type="match status" value="1"/>
</dbReference>
<evidence type="ECO:0000256" key="4">
    <source>
        <dbReference type="ARBA" id="ARBA00023163"/>
    </source>
</evidence>
<dbReference type="Pfam" id="PF03466">
    <property type="entry name" value="LysR_substrate"/>
    <property type="match status" value="1"/>
</dbReference>
<dbReference type="PRINTS" id="PR00039">
    <property type="entry name" value="HTHLYSR"/>
</dbReference>
<dbReference type="RefSeq" id="WP_107282289.1">
    <property type="nucleotide sequence ID" value="NZ_PYMC01000002.1"/>
</dbReference>
<accession>A0A2T3N3G3</accession>
<evidence type="ECO:0000259" key="5">
    <source>
        <dbReference type="PROSITE" id="PS50931"/>
    </source>
</evidence>
<dbReference type="Proteomes" id="UP000240904">
    <property type="component" value="Unassembled WGS sequence"/>
</dbReference>
<dbReference type="FunFam" id="1.10.10.10:FF:000001">
    <property type="entry name" value="LysR family transcriptional regulator"/>
    <property type="match status" value="1"/>
</dbReference>
<dbReference type="EMBL" id="PYMC01000002">
    <property type="protein sequence ID" value="PSW06926.1"/>
    <property type="molecule type" value="Genomic_DNA"/>
</dbReference>
<dbReference type="Gene3D" id="1.10.10.10">
    <property type="entry name" value="Winged helix-like DNA-binding domain superfamily/Winged helix DNA-binding domain"/>
    <property type="match status" value="1"/>
</dbReference>
<keyword evidence="7" id="KW-1185">Reference proteome</keyword>
<dbReference type="AlphaFoldDB" id="A0A2T3N3G3"/>
<gene>
    <name evidence="6" type="ORF">C9I89_05280</name>
</gene>
<dbReference type="OrthoDB" id="9786526at2"/>
<evidence type="ECO:0000256" key="3">
    <source>
        <dbReference type="ARBA" id="ARBA00023125"/>
    </source>
</evidence>
<protein>
    <submittedName>
        <fullName evidence="6">LysR family transcriptional regulator</fullName>
    </submittedName>
</protein>
<feature type="domain" description="HTH lysR-type" evidence="5">
    <location>
        <begin position="1"/>
        <end position="58"/>
    </location>
</feature>
<sequence length="306" mass="34793">MDLNTIAMFTQVVECGSFTQAAEMLDLTKSTISRKIAELESHLGVRLLTRSTRNLVLTQEGEAFYQSCVQMLDIMEQAELEVTANQDLIRGRLNVVMPVELGHLVLGQYINDFLKLYPNVTIHLELTNREVDIIGEGIDLYAQIGDITDSSMVARPFHSSQRVLVASPEYLAQYGEINSPADLKPPHYQIKIYNAAVKIPNWHLKQADEDVHVDLPYRLRVNTITSSLMACLDGLGIAILPEFICREHLREGRLVALLPDWNMSNAPVSFVYPQRKLMPKRLRVFIDYMISRCEQRDRAMKENMSG</sequence>
<dbReference type="CDD" id="cd08422">
    <property type="entry name" value="PBP2_CrgA_like"/>
    <property type="match status" value="1"/>
</dbReference>
<keyword evidence="2" id="KW-0805">Transcription regulation</keyword>
<evidence type="ECO:0000313" key="7">
    <source>
        <dbReference type="Proteomes" id="UP000240904"/>
    </source>
</evidence>
<keyword evidence="3" id="KW-0238">DNA-binding</keyword>
<dbReference type="PANTHER" id="PTHR30537">
    <property type="entry name" value="HTH-TYPE TRANSCRIPTIONAL REGULATOR"/>
    <property type="match status" value="1"/>
</dbReference>
<dbReference type="GO" id="GO:0003700">
    <property type="term" value="F:DNA-binding transcription factor activity"/>
    <property type="evidence" value="ECO:0007669"/>
    <property type="project" value="InterPro"/>
</dbReference>
<dbReference type="SUPFAM" id="SSF46785">
    <property type="entry name" value="Winged helix' DNA-binding domain"/>
    <property type="match status" value="1"/>
</dbReference>
<reference evidence="6 7" key="1">
    <citation type="submission" date="2018-03" db="EMBL/GenBank/DDBJ databases">
        <title>Whole genome sequencing of Histamine producing bacteria.</title>
        <authorList>
            <person name="Butler K."/>
        </authorList>
    </citation>
    <scope>NUCLEOTIDE SEQUENCE [LARGE SCALE GENOMIC DNA]</scope>
    <source>
        <strain evidence="6 7">DSM 16190</strain>
    </source>
</reference>
<evidence type="ECO:0000313" key="6">
    <source>
        <dbReference type="EMBL" id="PSW06926.1"/>
    </source>
</evidence>
<dbReference type="Gene3D" id="3.40.190.290">
    <property type="match status" value="1"/>
</dbReference>
<dbReference type="PROSITE" id="PS50931">
    <property type="entry name" value="HTH_LYSR"/>
    <property type="match status" value="1"/>
</dbReference>
<dbReference type="GO" id="GO:0006351">
    <property type="term" value="P:DNA-templated transcription"/>
    <property type="evidence" value="ECO:0007669"/>
    <property type="project" value="TreeGrafter"/>
</dbReference>
<dbReference type="InterPro" id="IPR000847">
    <property type="entry name" value="LysR_HTH_N"/>
</dbReference>
<proteinExistence type="inferred from homology"/>
<comment type="similarity">
    <text evidence="1">Belongs to the LysR transcriptional regulatory family.</text>
</comment>
<dbReference type="SUPFAM" id="SSF53850">
    <property type="entry name" value="Periplasmic binding protein-like II"/>
    <property type="match status" value="1"/>
</dbReference>